<dbReference type="NCBIfam" id="TIGR00528">
    <property type="entry name" value="gcvT"/>
    <property type="match status" value="1"/>
</dbReference>
<dbReference type="InterPro" id="IPR013977">
    <property type="entry name" value="GcvT_C"/>
</dbReference>
<evidence type="ECO:0000256" key="6">
    <source>
        <dbReference type="ARBA" id="ARBA00047665"/>
    </source>
</evidence>
<dbReference type="FunFam" id="3.30.70.1400:FF:000001">
    <property type="entry name" value="Aminomethyltransferase"/>
    <property type="match status" value="1"/>
</dbReference>
<dbReference type="Gene3D" id="2.40.30.110">
    <property type="entry name" value="Aminomethyltransferase beta-barrel domains"/>
    <property type="match status" value="1"/>
</dbReference>
<evidence type="ECO:0000259" key="10">
    <source>
        <dbReference type="Pfam" id="PF08669"/>
    </source>
</evidence>
<dbReference type="Proteomes" id="UP000885779">
    <property type="component" value="Unassembled WGS sequence"/>
</dbReference>
<dbReference type="FunFam" id="4.10.1250.10:FF:000001">
    <property type="entry name" value="Aminomethyltransferase"/>
    <property type="match status" value="1"/>
</dbReference>
<keyword evidence="4 7" id="KW-0808">Transferase</keyword>
<feature type="binding site" evidence="8">
    <location>
        <position position="195"/>
    </location>
    <ligand>
        <name>substrate</name>
    </ligand>
</feature>
<dbReference type="InterPro" id="IPR028896">
    <property type="entry name" value="GcvT/YgfZ/DmdA"/>
</dbReference>
<dbReference type="Pfam" id="PF01571">
    <property type="entry name" value="GCV_T"/>
    <property type="match status" value="1"/>
</dbReference>
<accession>A0A7V4WUA4</accession>
<comment type="caution">
    <text evidence="11">The sequence shown here is derived from an EMBL/GenBank/DDBJ whole genome shotgun (WGS) entry which is preliminary data.</text>
</comment>
<evidence type="ECO:0000313" key="11">
    <source>
        <dbReference type="EMBL" id="HGY54197.1"/>
    </source>
</evidence>
<dbReference type="PANTHER" id="PTHR43757:SF2">
    <property type="entry name" value="AMINOMETHYLTRANSFERASE, MITOCHONDRIAL"/>
    <property type="match status" value="1"/>
</dbReference>
<evidence type="ECO:0000256" key="1">
    <source>
        <dbReference type="ARBA" id="ARBA00008609"/>
    </source>
</evidence>
<dbReference type="GO" id="GO:0004047">
    <property type="term" value="F:aminomethyltransferase activity"/>
    <property type="evidence" value="ECO:0007669"/>
    <property type="project" value="UniProtKB-UniRule"/>
</dbReference>
<proteinExistence type="inferred from homology"/>
<protein>
    <recommendedName>
        <fullName evidence="2 7">Aminomethyltransferase</fullName>
        <ecNumber evidence="2 7">2.1.2.10</ecNumber>
    </recommendedName>
    <alternativeName>
        <fullName evidence="5 7">Glycine cleavage system T protein</fullName>
    </alternativeName>
</protein>
<reference evidence="11" key="1">
    <citation type="journal article" date="2020" name="mSystems">
        <title>Genome- and Community-Level Interaction Insights into Carbon Utilization and Element Cycling Functions of Hydrothermarchaeota in Hydrothermal Sediment.</title>
        <authorList>
            <person name="Zhou Z."/>
            <person name="Liu Y."/>
            <person name="Xu W."/>
            <person name="Pan J."/>
            <person name="Luo Z.H."/>
            <person name="Li M."/>
        </authorList>
    </citation>
    <scope>NUCLEOTIDE SEQUENCE [LARGE SCALE GENOMIC DNA]</scope>
    <source>
        <strain evidence="11">HyVt-577</strain>
    </source>
</reference>
<dbReference type="InterPro" id="IPR029043">
    <property type="entry name" value="GcvT/YgfZ_C"/>
</dbReference>
<dbReference type="InterPro" id="IPR027266">
    <property type="entry name" value="TrmE/GcvT-like"/>
</dbReference>
<comment type="catalytic activity">
    <reaction evidence="6 7">
        <text>N(6)-[(R)-S(8)-aminomethyldihydrolipoyl]-L-lysyl-[protein] + (6S)-5,6,7,8-tetrahydrofolate = N(6)-[(R)-dihydrolipoyl]-L-lysyl-[protein] + (6R)-5,10-methylene-5,6,7,8-tetrahydrofolate + NH4(+)</text>
        <dbReference type="Rhea" id="RHEA:16945"/>
        <dbReference type="Rhea" id="RHEA-COMP:10475"/>
        <dbReference type="Rhea" id="RHEA-COMP:10492"/>
        <dbReference type="ChEBI" id="CHEBI:15636"/>
        <dbReference type="ChEBI" id="CHEBI:28938"/>
        <dbReference type="ChEBI" id="CHEBI:57453"/>
        <dbReference type="ChEBI" id="CHEBI:83100"/>
        <dbReference type="ChEBI" id="CHEBI:83143"/>
        <dbReference type="EC" id="2.1.2.10"/>
    </reaction>
</comment>
<dbReference type="InterPro" id="IPR022903">
    <property type="entry name" value="GcvT_bac"/>
</dbReference>
<dbReference type="EMBL" id="DRQG01000008">
    <property type="protein sequence ID" value="HGY54197.1"/>
    <property type="molecule type" value="Genomic_DNA"/>
</dbReference>
<dbReference type="SUPFAM" id="SSF101790">
    <property type="entry name" value="Aminomethyltransferase beta-barrel domain"/>
    <property type="match status" value="1"/>
</dbReference>
<dbReference type="GO" id="GO:0005829">
    <property type="term" value="C:cytosol"/>
    <property type="evidence" value="ECO:0007669"/>
    <property type="project" value="TreeGrafter"/>
</dbReference>
<evidence type="ECO:0000256" key="3">
    <source>
        <dbReference type="ARBA" id="ARBA00022576"/>
    </source>
</evidence>
<evidence type="ECO:0000256" key="4">
    <source>
        <dbReference type="ARBA" id="ARBA00022679"/>
    </source>
</evidence>
<feature type="domain" description="Aminomethyltransferase C-terminal" evidence="10">
    <location>
        <begin position="281"/>
        <end position="358"/>
    </location>
</feature>
<evidence type="ECO:0000256" key="2">
    <source>
        <dbReference type="ARBA" id="ARBA00012616"/>
    </source>
</evidence>
<dbReference type="Pfam" id="PF08669">
    <property type="entry name" value="GCV_T_C"/>
    <property type="match status" value="1"/>
</dbReference>
<name>A0A7V4WUA4_CALAY</name>
<dbReference type="GO" id="GO:0019464">
    <property type="term" value="P:glycine decarboxylation via glycine cleavage system"/>
    <property type="evidence" value="ECO:0007669"/>
    <property type="project" value="UniProtKB-UniRule"/>
</dbReference>
<evidence type="ECO:0000259" key="9">
    <source>
        <dbReference type="Pfam" id="PF01571"/>
    </source>
</evidence>
<dbReference type="FunFam" id="2.40.30.110:FF:000003">
    <property type="entry name" value="Aminomethyltransferase"/>
    <property type="match status" value="1"/>
</dbReference>
<evidence type="ECO:0000256" key="5">
    <source>
        <dbReference type="ARBA" id="ARBA00031395"/>
    </source>
</evidence>
<dbReference type="Gene3D" id="3.30.1360.120">
    <property type="entry name" value="Probable tRNA modification gtpase trme, domain 1"/>
    <property type="match status" value="1"/>
</dbReference>
<dbReference type="Gene3D" id="4.10.1250.10">
    <property type="entry name" value="Aminomethyltransferase fragment"/>
    <property type="match status" value="1"/>
</dbReference>
<dbReference type="PANTHER" id="PTHR43757">
    <property type="entry name" value="AMINOMETHYLTRANSFERASE"/>
    <property type="match status" value="1"/>
</dbReference>
<evidence type="ECO:0000256" key="7">
    <source>
        <dbReference type="HAMAP-Rule" id="MF_00259"/>
    </source>
</evidence>
<organism evidence="11">
    <name type="scientific">Caldithrix abyssi</name>
    <dbReference type="NCBI Taxonomy" id="187145"/>
    <lineage>
        <taxon>Bacteria</taxon>
        <taxon>Pseudomonadati</taxon>
        <taxon>Calditrichota</taxon>
        <taxon>Calditrichia</taxon>
        <taxon>Calditrichales</taxon>
        <taxon>Calditrichaceae</taxon>
        <taxon>Caldithrix</taxon>
    </lineage>
</organism>
<comment type="subunit">
    <text evidence="7">The glycine cleavage system is composed of four proteins: P, T, L and H.</text>
</comment>
<dbReference type="GO" id="GO:0008483">
    <property type="term" value="F:transaminase activity"/>
    <property type="evidence" value="ECO:0007669"/>
    <property type="project" value="UniProtKB-KW"/>
</dbReference>
<gene>
    <name evidence="7 11" type="primary">gcvT</name>
    <name evidence="11" type="ORF">ENK44_00715</name>
</gene>
<comment type="function">
    <text evidence="7">The glycine cleavage system catalyzes the degradation of glycine.</text>
</comment>
<dbReference type="EC" id="2.1.2.10" evidence="2 7"/>
<comment type="similarity">
    <text evidence="1 7">Belongs to the GcvT family.</text>
</comment>
<dbReference type="InterPro" id="IPR006223">
    <property type="entry name" value="GcvT"/>
</dbReference>
<keyword evidence="3 7" id="KW-0032">Aminotransferase</keyword>
<feature type="domain" description="GCVT N-terminal" evidence="9">
    <location>
        <begin position="8"/>
        <end position="262"/>
    </location>
</feature>
<dbReference type="PIRSF" id="PIRSF006487">
    <property type="entry name" value="GcvT"/>
    <property type="match status" value="1"/>
</dbReference>
<dbReference type="NCBIfam" id="NF001567">
    <property type="entry name" value="PRK00389.1"/>
    <property type="match status" value="1"/>
</dbReference>
<dbReference type="GO" id="GO:0005960">
    <property type="term" value="C:glycine cleavage complex"/>
    <property type="evidence" value="ECO:0007669"/>
    <property type="project" value="InterPro"/>
</dbReference>
<dbReference type="AlphaFoldDB" id="A0A7V4WUA4"/>
<dbReference type="InterPro" id="IPR006222">
    <property type="entry name" value="GCVT_N"/>
</dbReference>
<dbReference type="HAMAP" id="MF_00259">
    <property type="entry name" value="GcvT"/>
    <property type="match status" value="1"/>
</dbReference>
<evidence type="ECO:0000256" key="8">
    <source>
        <dbReference type="PIRSR" id="PIRSR006487-1"/>
    </source>
</evidence>
<dbReference type="SUPFAM" id="SSF103025">
    <property type="entry name" value="Folate-binding domain"/>
    <property type="match status" value="1"/>
</dbReference>
<sequence>MELKKTALHDVHEKLGARMVEFAGYHMPIQYTGIRDEHRRVRQTVGVFDVSHMGEIEISGPNALDLVQKLTINDAAALSVNQAQYSAMCYPDGGIVDDLLVYRFPDKFLLVVNAANKDKDYRWIVDHKMEGTEVKDVSDSITQLAVQGKKAEATLQKLTDINLAEIPFYWFTEGELAGAPMIISRTGYTGEPGFELYFENQYAEQVWNAVFEAGQEFDIEPIGLGARDSLRLEKKMCLYGNDIDETTNPLEAGLGWITKLDKGDFIGRDVLKKIKEEGVKRRLVAFTLEAAGFPRHGYKIMKDGKEVGYVTSGTVSPILEKGIGLGYVIKEHSKIGTQIDIEIRNRLLPAVIVKPPFV</sequence>
<dbReference type="Gene3D" id="3.30.70.1400">
    <property type="entry name" value="Aminomethyltransferase beta-barrel domains"/>
    <property type="match status" value="1"/>
</dbReference>